<evidence type="ECO:0000313" key="2">
    <source>
        <dbReference type="Proteomes" id="UP000075883"/>
    </source>
</evidence>
<keyword evidence="2" id="KW-1185">Reference proteome</keyword>
<dbReference type="Proteomes" id="UP000075883">
    <property type="component" value="Unassembled WGS sequence"/>
</dbReference>
<sequence length="151" mass="16859">MQEDTAYIVVCYLFAWLAGASNSPDIAHFLFPLLIAVNVEDPHSDRCTCATAYRGRMISDRSVLCTGPEGRSKTSYYQSMKGRVQTVQFFAVFNTFKELTIGFSGERYLPFSKHLSNNCIVSKPTTLVNENTFHAASVNIRPCRCGSVKVK</sequence>
<proteinExistence type="predicted"/>
<name>A0A182MC02_9DIPT</name>
<reference evidence="1" key="2">
    <citation type="submission" date="2020-05" db="UniProtKB">
        <authorList>
            <consortium name="EnsemblMetazoa"/>
        </authorList>
    </citation>
    <scope>IDENTIFICATION</scope>
    <source>
        <strain evidence="1">A-37</strain>
    </source>
</reference>
<reference evidence="2" key="1">
    <citation type="submission" date="2013-09" db="EMBL/GenBank/DDBJ databases">
        <title>The Genome Sequence of Anopheles culicifacies species A.</title>
        <authorList>
            <consortium name="The Broad Institute Genomics Platform"/>
            <person name="Neafsey D.E."/>
            <person name="Besansky N."/>
            <person name="Howell P."/>
            <person name="Walton C."/>
            <person name="Young S.K."/>
            <person name="Zeng Q."/>
            <person name="Gargeya S."/>
            <person name="Fitzgerald M."/>
            <person name="Haas B."/>
            <person name="Abouelleil A."/>
            <person name="Allen A.W."/>
            <person name="Alvarado L."/>
            <person name="Arachchi H.M."/>
            <person name="Berlin A.M."/>
            <person name="Chapman S.B."/>
            <person name="Gainer-Dewar J."/>
            <person name="Goldberg J."/>
            <person name="Griggs A."/>
            <person name="Gujja S."/>
            <person name="Hansen M."/>
            <person name="Howarth C."/>
            <person name="Imamovic A."/>
            <person name="Ireland A."/>
            <person name="Larimer J."/>
            <person name="McCowan C."/>
            <person name="Murphy C."/>
            <person name="Pearson M."/>
            <person name="Poon T.W."/>
            <person name="Priest M."/>
            <person name="Roberts A."/>
            <person name="Saif S."/>
            <person name="Shea T."/>
            <person name="Sisk P."/>
            <person name="Sykes S."/>
            <person name="Wortman J."/>
            <person name="Nusbaum C."/>
            <person name="Birren B."/>
        </authorList>
    </citation>
    <scope>NUCLEOTIDE SEQUENCE [LARGE SCALE GENOMIC DNA]</scope>
    <source>
        <strain evidence="2">A-37</strain>
    </source>
</reference>
<protein>
    <submittedName>
        <fullName evidence="1">Uncharacterized protein</fullName>
    </submittedName>
</protein>
<dbReference type="VEuPathDB" id="VectorBase:ACUA014554"/>
<dbReference type="EMBL" id="AXCM01000052">
    <property type="status" value="NOT_ANNOTATED_CDS"/>
    <property type="molecule type" value="Genomic_DNA"/>
</dbReference>
<accession>A0A182MC02</accession>
<dbReference type="AlphaFoldDB" id="A0A182MC02"/>
<organism evidence="1 2">
    <name type="scientific">Anopheles culicifacies</name>
    <dbReference type="NCBI Taxonomy" id="139723"/>
    <lineage>
        <taxon>Eukaryota</taxon>
        <taxon>Metazoa</taxon>
        <taxon>Ecdysozoa</taxon>
        <taxon>Arthropoda</taxon>
        <taxon>Hexapoda</taxon>
        <taxon>Insecta</taxon>
        <taxon>Pterygota</taxon>
        <taxon>Neoptera</taxon>
        <taxon>Endopterygota</taxon>
        <taxon>Diptera</taxon>
        <taxon>Nematocera</taxon>
        <taxon>Culicoidea</taxon>
        <taxon>Culicidae</taxon>
        <taxon>Anophelinae</taxon>
        <taxon>Anopheles</taxon>
        <taxon>culicifacies species complex</taxon>
    </lineage>
</organism>
<evidence type="ECO:0000313" key="1">
    <source>
        <dbReference type="EnsemblMetazoa" id="ACUA014554-PA"/>
    </source>
</evidence>
<dbReference type="EnsemblMetazoa" id="ACUA014554-RA">
    <property type="protein sequence ID" value="ACUA014554-PA"/>
    <property type="gene ID" value="ACUA014554"/>
</dbReference>